<gene>
    <name evidence="2" type="ORF">GJU39_20140</name>
</gene>
<comment type="caution">
    <text evidence="2">The sequence shown here is derived from an EMBL/GenBank/DDBJ whole genome shotgun (WGS) entry which is preliminary data.</text>
</comment>
<feature type="transmembrane region" description="Helical" evidence="1">
    <location>
        <begin position="191"/>
        <end position="212"/>
    </location>
</feature>
<feature type="transmembrane region" description="Helical" evidence="1">
    <location>
        <begin position="90"/>
        <end position="112"/>
    </location>
</feature>
<protein>
    <recommendedName>
        <fullName evidence="4">DUF1624 domain-containing protein</fullName>
    </recommendedName>
</protein>
<dbReference type="OrthoDB" id="508112at2"/>
<proteinExistence type="predicted"/>
<evidence type="ECO:0000313" key="3">
    <source>
        <dbReference type="Proteomes" id="UP000487757"/>
    </source>
</evidence>
<keyword evidence="1" id="KW-1133">Transmembrane helix</keyword>
<name>A0A7K0G3L1_9SPHI</name>
<dbReference type="PANTHER" id="PTHR40407">
    <property type="entry name" value="MEMBRANE PROTEIN-LIKE PROTEIN"/>
    <property type="match status" value="1"/>
</dbReference>
<feature type="transmembrane region" description="Helical" evidence="1">
    <location>
        <begin position="268"/>
        <end position="285"/>
    </location>
</feature>
<evidence type="ECO:0000256" key="1">
    <source>
        <dbReference type="SAM" id="Phobius"/>
    </source>
</evidence>
<organism evidence="2 3">
    <name type="scientific">Pedobacter petrophilus</name>
    <dbReference type="NCBI Taxonomy" id="1908241"/>
    <lineage>
        <taxon>Bacteria</taxon>
        <taxon>Pseudomonadati</taxon>
        <taxon>Bacteroidota</taxon>
        <taxon>Sphingobacteriia</taxon>
        <taxon>Sphingobacteriales</taxon>
        <taxon>Sphingobacteriaceae</taxon>
        <taxon>Pedobacter</taxon>
    </lineage>
</organism>
<keyword evidence="1" id="KW-0812">Transmembrane</keyword>
<evidence type="ECO:0008006" key="4">
    <source>
        <dbReference type="Google" id="ProtNLM"/>
    </source>
</evidence>
<dbReference type="Proteomes" id="UP000487757">
    <property type="component" value="Unassembled WGS sequence"/>
</dbReference>
<feature type="transmembrane region" description="Helical" evidence="1">
    <location>
        <begin position="60"/>
        <end position="78"/>
    </location>
</feature>
<dbReference type="EMBL" id="WKKH01000050">
    <property type="protein sequence ID" value="MRX78397.1"/>
    <property type="molecule type" value="Genomic_DNA"/>
</dbReference>
<feature type="transmembrane region" description="Helical" evidence="1">
    <location>
        <begin position="219"/>
        <end position="237"/>
    </location>
</feature>
<dbReference type="RefSeq" id="WP_154282801.1">
    <property type="nucleotide sequence ID" value="NZ_JBHUJQ010000001.1"/>
</dbReference>
<dbReference type="AlphaFoldDB" id="A0A7K0G3L1"/>
<keyword evidence="1" id="KW-0472">Membrane</keyword>
<dbReference type="PANTHER" id="PTHR40407:SF1">
    <property type="entry name" value="HEPARAN-ALPHA-GLUCOSAMINIDE N-ACETYLTRANSFERASE CATALYTIC DOMAIN-CONTAINING PROTEIN"/>
    <property type="match status" value="1"/>
</dbReference>
<reference evidence="2 3" key="1">
    <citation type="submission" date="2019-11" db="EMBL/GenBank/DDBJ databases">
        <title>Pedobacter petrophilus genome.</title>
        <authorList>
            <person name="Feldbauer M.J."/>
            <person name="Newman J.D."/>
        </authorList>
    </citation>
    <scope>NUCLEOTIDE SEQUENCE [LARGE SCALE GENOMIC DNA]</scope>
    <source>
        <strain evidence="2 3">LMG 29686</strain>
    </source>
</reference>
<accession>A0A7K0G3L1</accession>
<feature type="transmembrane region" description="Helical" evidence="1">
    <location>
        <begin position="20"/>
        <end position="40"/>
    </location>
</feature>
<feature type="transmembrane region" description="Helical" evidence="1">
    <location>
        <begin position="348"/>
        <end position="368"/>
    </location>
</feature>
<feature type="transmembrane region" description="Helical" evidence="1">
    <location>
        <begin position="118"/>
        <end position="139"/>
    </location>
</feature>
<sequence>MKNPTVKKQIEDPEQYSKELLLGILLTIAILDHTRLFFHYWNTNPGKLETTTPILFFTRFISHFFAPTVFFITGTYLFRWSKDKSRRQVFYHMLLLAFLLIVVELLINNFLWTFDFQYRTIGLFIIGALGLSIGLLAFLQFMPKKLLLLFSILVLIFHHSIDGVTVTGKSLSAILWYILHQQKYIPDGERLFIVNYTILPWFALLSLGYAIGHHYQRKWLLTTGLVLTCLFFILRGINFGDSQPWTIQVSFVKTLISFFSVTKYPASIDFICITLGPMFIVLHYIKGIRNKLTDFFVTFGSAPLFTYLLSTFLIHLAAMIGLCFTDISISAMITTSKSYEKGNELSNYGYSLGVVYLLWLVFVFLLYYCCRCYRTYLLHK</sequence>
<keyword evidence="3" id="KW-1185">Reference proteome</keyword>
<feature type="transmembrane region" description="Helical" evidence="1">
    <location>
        <begin position="305"/>
        <end position="327"/>
    </location>
</feature>
<feature type="transmembrane region" description="Helical" evidence="1">
    <location>
        <begin position="146"/>
        <end position="179"/>
    </location>
</feature>
<evidence type="ECO:0000313" key="2">
    <source>
        <dbReference type="EMBL" id="MRX78397.1"/>
    </source>
</evidence>